<evidence type="ECO:0000256" key="5">
    <source>
        <dbReference type="SAM" id="MobiDB-lite"/>
    </source>
</evidence>
<feature type="region of interest" description="Disordered" evidence="5">
    <location>
        <begin position="50"/>
        <end position="76"/>
    </location>
</feature>
<organism evidence="8 9">
    <name type="scientific">Penicillium solitum</name>
    <dbReference type="NCBI Taxonomy" id="60172"/>
    <lineage>
        <taxon>Eukaryota</taxon>
        <taxon>Fungi</taxon>
        <taxon>Dikarya</taxon>
        <taxon>Ascomycota</taxon>
        <taxon>Pezizomycotina</taxon>
        <taxon>Eurotiomycetes</taxon>
        <taxon>Eurotiomycetidae</taxon>
        <taxon>Eurotiales</taxon>
        <taxon>Aspergillaceae</taxon>
        <taxon>Penicillium</taxon>
    </lineage>
</organism>
<evidence type="ECO:0000256" key="1">
    <source>
        <dbReference type="ARBA" id="ARBA00004141"/>
    </source>
</evidence>
<dbReference type="AlphaFoldDB" id="A0A1V6R1S3"/>
<dbReference type="Pfam" id="PF07690">
    <property type="entry name" value="MFS_1"/>
    <property type="match status" value="1"/>
</dbReference>
<dbReference type="InterPro" id="IPR011701">
    <property type="entry name" value="MFS"/>
</dbReference>
<dbReference type="PROSITE" id="PS50850">
    <property type="entry name" value="MFS"/>
    <property type="match status" value="1"/>
</dbReference>
<feature type="domain" description="Major facilitator superfamily (MFS) profile" evidence="7">
    <location>
        <begin position="7"/>
        <end position="235"/>
    </location>
</feature>
<evidence type="ECO:0000256" key="3">
    <source>
        <dbReference type="ARBA" id="ARBA00022989"/>
    </source>
</evidence>
<dbReference type="Proteomes" id="UP000191612">
    <property type="component" value="Unassembled WGS sequence"/>
</dbReference>
<dbReference type="Gene3D" id="1.20.1720.10">
    <property type="entry name" value="Multidrug resistance protein D"/>
    <property type="match status" value="1"/>
</dbReference>
<dbReference type="GO" id="GO:0016020">
    <property type="term" value="C:membrane"/>
    <property type="evidence" value="ECO:0007669"/>
    <property type="project" value="UniProtKB-SubCell"/>
</dbReference>
<evidence type="ECO:0000256" key="4">
    <source>
        <dbReference type="ARBA" id="ARBA00023136"/>
    </source>
</evidence>
<dbReference type="InterPro" id="IPR020846">
    <property type="entry name" value="MFS_dom"/>
</dbReference>
<evidence type="ECO:0000256" key="2">
    <source>
        <dbReference type="ARBA" id="ARBA00022692"/>
    </source>
</evidence>
<keyword evidence="3 6" id="KW-1133">Transmembrane helix</keyword>
<proteinExistence type="predicted"/>
<dbReference type="InterPro" id="IPR036259">
    <property type="entry name" value="MFS_trans_sf"/>
</dbReference>
<evidence type="ECO:0000313" key="8">
    <source>
        <dbReference type="EMBL" id="OQD95420.1"/>
    </source>
</evidence>
<comment type="caution">
    <text evidence="8">The sequence shown here is derived from an EMBL/GenBank/DDBJ whole genome shotgun (WGS) entry which is preliminary data.</text>
</comment>
<evidence type="ECO:0000313" key="9">
    <source>
        <dbReference type="Proteomes" id="UP000191612"/>
    </source>
</evidence>
<keyword evidence="2 6" id="KW-0812">Transmembrane</keyword>
<evidence type="ECO:0000256" key="6">
    <source>
        <dbReference type="SAM" id="Phobius"/>
    </source>
</evidence>
<dbReference type="PRINTS" id="PR01036">
    <property type="entry name" value="TCRTETB"/>
</dbReference>
<dbReference type="PANTHER" id="PTHR23502">
    <property type="entry name" value="MAJOR FACILITATOR SUPERFAMILY"/>
    <property type="match status" value="1"/>
</dbReference>
<keyword evidence="9" id="KW-1185">Reference proteome</keyword>
<keyword evidence="4 6" id="KW-0472">Membrane</keyword>
<dbReference type="STRING" id="60172.A0A1V6R1S3"/>
<name>A0A1V6R1S3_9EURO</name>
<reference evidence="9" key="1">
    <citation type="journal article" date="2017" name="Nat. Microbiol.">
        <title>Global analysis of biosynthetic gene clusters reveals vast potential of secondary metabolite production in Penicillium species.</title>
        <authorList>
            <person name="Nielsen J.C."/>
            <person name="Grijseels S."/>
            <person name="Prigent S."/>
            <person name="Ji B."/>
            <person name="Dainat J."/>
            <person name="Nielsen K.F."/>
            <person name="Frisvad J.C."/>
            <person name="Workman M."/>
            <person name="Nielsen J."/>
        </authorList>
    </citation>
    <scope>NUCLEOTIDE SEQUENCE [LARGE SCALE GENOMIC DNA]</scope>
    <source>
        <strain evidence="9">IBT 29525</strain>
    </source>
</reference>
<dbReference type="GO" id="GO:0022857">
    <property type="term" value="F:transmembrane transporter activity"/>
    <property type="evidence" value="ECO:0007669"/>
    <property type="project" value="InterPro"/>
</dbReference>
<dbReference type="EMBL" id="MDYO01000020">
    <property type="protein sequence ID" value="OQD95420.1"/>
    <property type="molecule type" value="Genomic_DNA"/>
</dbReference>
<feature type="transmembrane region" description="Helical" evidence="6">
    <location>
        <begin position="204"/>
        <end position="225"/>
    </location>
</feature>
<gene>
    <name evidence="8" type="ORF">PENSOL_c020G02928</name>
</gene>
<evidence type="ECO:0000259" key="7">
    <source>
        <dbReference type="PROSITE" id="PS50850"/>
    </source>
</evidence>
<comment type="subcellular location">
    <subcellularLocation>
        <location evidence="1">Membrane</location>
        <topology evidence="1">Multi-pass membrane protein</topology>
    </subcellularLocation>
</comment>
<accession>A0A1V6R1S3</accession>
<sequence>MANSQCAVLKMLSGRITTNLAPAITFALMHPRNGKAHYLIKQTATGLNESSTHVATREKCRHTTQPNGRRPPRHLGQSNGPLLSIQLVPHPVVGHNPPLLNGGNAPTLSITESEANMVVSIFVLAFAFGPMALAPLAKVFGRRWVWILSSTWYIPWNTVCGFSHTRGQLLAGRILSGIGASAEYAITTPVLADCWRAEQRGQSFAIATFVPLLGPAIGPILGGIITEKIGWRWLF</sequence>
<feature type="transmembrane region" description="Helical" evidence="6">
    <location>
        <begin position="117"/>
        <end position="137"/>
    </location>
</feature>
<dbReference type="PANTHER" id="PTHR23502:SF60">
    <property type="entry name" value="MAJOR FACILITATOR SUPERFAMILY (MFS) PROFILE DOMAIN-CONTAINING PROTEIN-RELATED"/>
    <property type="match status" value="1"/>
</dbReference>
<dbReference type="SUPFAM" id="SSF103473">
    <property type="entry name" value="MFS general substrate transporter"/>
    <property type="match status" value="1"/>
</dbReference>
<protein>
    <recommendedName>
        <fullName evidence="7">Major facilitator superfamily (MFS) profile domain-containing protein</fullName>
    </recommendedName>
</protein>